<comment type="caution">
    <text evidence="5">The sequence shown here is derived from an EMBL/GenBank/DDBJ whole genome shotgun (WGS) entry which is preliminary data.</text>
</comment>
<proteinExistence type="inferred from homology"/>
<dbReference type="InterPro" id="IPR029058">
    <property type="entry name" value="AB_hydrolase_fold"/>
</dbReference>
<dbReference type="Gene3D" id="3.40.50.1820">
    <property type="entry name" value="alpha/beta hydrolase"/>
    <property type="match status" value="1"/>
</dbReference>
<accession>A0A9P5NXH9</accession>
<dbReference type="PANTHER" id="PTHR11559">
    <property type="entry name" value="CARBOXYLESTERASE"/>
    <property type="match status" value="1"/>
</dbReference>
<dbReference type="InterPro" id="IPR050309">
    <property type="entry name" value="Type-B_Carboxylest/Lipase"/>
</dbReference>
<evidence type="ECO:0000313" key="5">
    <source>
        <dbReference type="EMBL" id="KAF8907247.1"/>
    </source>
</evidence>
<evidence type="ECO:0000259" key="4">
    <source>
        <dbReference type="Pfam" id="PF00135"/>
    </source>
</evidence>
<feature type="domain" description="Carboxylesterase type B" evidence="4">
    <location>
        <begin position="45"/>
        <end position="534"/>
    </location>
</feature>
<dbReference type="InterPro" id="IPR002018">
    <property type="entry name" value="CarbesteraseB"/>
</dbReference>
<dbReference type="EMBL" id="JADNYJ010000015">
    <property type="protein sequence ID" value="KAF8907247.1"/>
    <property type="molecule type" value="Genomic_DNA"/>
</dbReference>
<feature type="signal peptide" evidence="3">
    <location>
        <begin position="1"/>
        <end position="24"/>
    </location>
</feature>
<dbReference type="GO" id="GO:0016787">
    <property type="term" value="F:hydrolase activity"/>
    <property type="evidence" value="ECO:0007669"/>
    <property type="project" value="UniProtKB-KW"/>
</dbReference>
<organism evidence="5 6">
    <name type="scientific">Gymnopilus junonius</name>
    <name type="common">Spectacular rustgill mushroom</name>
    <name type="synonym">Gymnopilus spectabilis subsp. junonius</name>
    <dbReference type="NCBI Taxonomy" id="109634"/>
    <lineage>
        <taxon>Eukaryota</taxon>
        <taxon>Fungi</taxon>
        <taxon>Dikarya</taxon>
        <taxon>Basidiomycota</taxon>
        <taxon>Agaricomycotina</taxon>
        <taxon>Agaricomycetes</taxon>
        <taxon>Agaricomycetidae</taxon>
        <taxon>Agaricales</taxon>
        <taxon>Agaricineae</taxon>
        <taxon>Hymenogastraceae</taxon>
        <taxon>Gymnopilus</taxon>
    </lineage>
</organism>
<keyword evidence="3" id="KW-0732">Signal</keyword>
<sequence>MMGTHTALLVKLSLLLCGVYCALGAPQSPASSASTTSAASSGRVNVKIKTGVFRGVTTADSVDKFLGIPFAEQPVGSLRFKAPVAVTQASNAVKDASQFGNACPQPSSTELGAPIGEDCLHLNIFRPTGISSNTKLPILFWIHGGAFTTNSASNPQFDPTEIIQRSVAIGKPIIFVSTNYRVNTFGFLASADVPAEDLNAGLQDQRMALTFVQDNIAAFGGNPEKVTIWGQSAGAGSVEAHFVFPSERKLFRAGIADSSTGPFKNSPDVTTFDKPGKPFSRLLAATGCSAGRNAVSCLQKVPFETLMNISNTMIDNTLNGQLWQPAVGPPGSFVPERASARIEAGNFLRLPFLGGTNINEGTTFSTTVKGLGLTGTAQTDAFINFIGHLVIDNSTLSSDVMNQFIKFFPANDPTLGAPFNTGDSLFDRAEAWYTDQMFLSPRRFWFQHASAVMPMFAYYFGEFIPGNDISLGVAHASELELFFGPIPPAAAVEIPFATQLRDFYINFITDLNPGPGWDAFTPASQRVLQLIRDNITMIPDEIDVQQVAFSNSAKVLNEFEK</sequence>
<evidence type="ECO:0000256" key="2">
    <source>
        <dbReference type="ARBA" id="ARBA00022801"/>
    </source>
</evidence>
<dbReference type="Pfam" id="PF00135">
    <property type="entry name" value="COesterase"/>
    <property type="match status" value="1"/>
</dbReference>
<evidence type="ECO:0000313" key="6">
    <source>
        <dbReference type="Proteomes" id="UP000724874"/>
    </source>
</evidence>
<keyword evidence="6" id="KW-1185">Reference proteome</keyword>
<dbReference type="SUPFAM" id="SSF53474">
    <property type="entry name" value="alpha/beta-Hydrolases"/>
    <property type="match status" value="1"/>
</dbReference>
<evidence type="ECO:0000256" key="3">
    <source>
        <dbReference type="RuleBase" id="RU361235"/>
    </source>
</evidence>
<comment type="similarity">
    <text evidence="1 3">Belongs to the type-B carboxylesterase/lipase family.</text>
</comment>
<dbReference type="AlphaFoldDB" id="A0A9P5NXH9"/>
<dbReference type="OrthoDB" id="408631at2759"/>
<name>A0A9P5NXH9_GYMJU</name>
<evidence type="ECO:0000256" key="1">
    <source>
        <dbReference type="ARBA" id="ARBA00005964"/>
    </source>
</evidence>
<dbReference type="EC" id="3.1.1.-" evidence="3"/>
<dbReference type="InterPro" id="IPR019826">
    <property type="entry name" value="Carboxylesterase_B_AS"/>
</dbReference>
<feature type="chain" id="PRO_5040530745" description="Carboxylic ester hydrolase" evidence="3">
    <location>
        <begin position="25"/>
        <end position="561"/>
    </location>
</feature>
<dbReference type="Proteomes" id="UP000724874">
    <property type="component" value="Unassembled WGS sequence"/>
</dbReference>
<reference evidence="5" key="1">
    <citation type="submission" date="2020-11" db="EMBL/GenBank/DDBJ databases">
        <authorList>
            <consortium name="DOE Joint Genome Institute"/>
            <person name="Ahrendt S."/>
            <person name="Riley R."/>
            <person name="Andreopoulos W."/>
            <person name="LaButti K."/>
            <person name="Pangilinan J."/>
            <person name="Ruiz-duenas F.J."/>
            <person name="Barrasa J.M."/>
            <person name="Sanchez-Garcia M."/>
            <person name="Camarero S."/>
            <person name="Miyauchi S."/>
            <person name="Serrano A."/>
            <person name="Linde D."/>
            <person name="Babiker R."/>
            <person name="Drula E."/>
            <person name="Ayuso-Fernandez I."/>
            <person name="Pacheco R."/>
            <person name="Padilla G."/>
            <person name="Ferreira P."/>
            <person name="Barriuso J."/>
            <person name="Kellner H."/>
            <person name="Castanera R."/>
            <person name="Alfaro M."/>
            <person name="Ramirez L."/>
            <person name="Pisabarro A.G."/>
            <person name="Kuo A."/>
            <person name="Tritt A."/>
            <person name="Lipzen A."/>
            <person name="He G."/>
            <person name="Yan M."/>
            <person name="Ng V."/>
            <person name="Cullen D."/>
            <person name="Martin F."/>
            <person name="Rosso M.-N."/>
            <person name="Henrissat B."/>
            <person name="Hibbett D."/>
            <person name="Martinez A.T."/>
            <person name="Grigoriev I.V."/>
        </authorList>
    </citation>
    <scope>NUCLEOTIDE SEQUENCE</scope>
    <source>
        <strain evidence="5">AH 44721</strain>
    </source>
</reference>
<dbReference type="PROSITE" id="PS00122">
    <property type="entry name" value="CARBOXYLESTERASE_B_1"/>
    <property type="match status" value="1"/>
</dbReference>
<protein>
    <recommendedName>
        <fullName evidence="3">Carboxylic ester hydrolase</fullName>
        <ecNumber evidence="3">3.1.1.-</ecNumber>
    </recommendedName>
</protein>
<gene>
    <name evidence="5" type="ORF">CPB84DRAFT_1768685</name>
</gene>
<keyword evidence="2 3" id="KW-0378">Hydrolase</keyword>